<protein>
    <recommendedName>
        <fullName evidence="4">Rhomboid-like protein</fullName>
    </recommendedName>
</protein>
<dbReference type="EMBL" id="CAXAMN010022851">
    <property type="protein sequence ID" value="CAK9073187.1"/>
    <property type="molecule type" value="Genomic_DNA"/>
</dbReference>
<comment type="caution">
    <text evidence="2">The sequence shown here is derived from an EMBL/GenBank/DDBJ whole genome shotgun (WGS) entry which is preliminary data.</text>
</comment>
<sequence>MLFVFNAERAHEPRATACFCFALMNAALEYLRTRSYRKLSLAALSGMGLVLLGFFIIKVNLLGMLHGNFFVTPTAQCMSRGLILFASLAGAILSHLSSAGCTGIIGAGANIGFLTGNMLLSCLTGHWKHALSTFAMIAVMCLTMWFSPIVWRQQFLILCGGIGLLMLPERRPWQIALLIILIGLSMSGLELIYAFYKGNDLHYWEAFCEANGLVKGTTEAVLSTDLTHRLTG</sequence>
<keyword evidence="1" id="KW-0472">Membrane</keyword>
<evidence type="ECO:0000313" key="2">
    <source>
        <dbReference type="EMBL" id="CAK9073187.1"/>
    </source>
</evidence>
<dbReference type="Proteomes" id="UP001642484">
    <property type="component" value="Unassembled WGS sequence"/>
</dbReference>
<gene>
    <name evidence="2" type="ORF">CCMP2556_LOCUS36017</name>
</gene>
<proteinExistence type="predicted"/>
<feature type="transmembrane region" description="Helical" evidence="1">
    <location>
        <begin position="175"/>
        <end position="196"/>
    </location>
</feature>
<reference evidence="2 3" key="1">
    <citation type="submission" date="2024-02" db="EMBL/GenBank/DDBJ databases">
        <authorList>
            <person name="Chen Y."/>
            <person name="Shah S."/>
            <person name="Dougan E. K."/>
            <person name="Thang M."/>
            <person name="Chan C."/>
        </authorList>
    </citation>
    <scope>NUCLEOTIDE SEQUENCE [LARGE SCALE GENOMIC DNA]</scope>
</reference>
<keyword evidence="3" id="KW-1185">Reference proteome</keyword>
<accession>A0ABP0PDV7</accession>
<feature type="transmembrane region" description="Helical" evidence="1">
    <location>
        <begin position="127"/>
        <end position="145"/>
    </location>
</feature>
<evidence type="ECO:0008006" key="4">
    <source>
        <dbReference type="Google" id="ProtNLM"/>
    </source>
</evidence>
<feature type="transmembrane region" description="Helical" evidence="1">
    <location>
        <begin position="41"/>
        <end position="62"/>
    </location>
</feature>
<evidence type="ECO:0000256" key="1">
    <source>
        <dbReference type="SAM" id="Phobius"/>
    </source>
</evidence>
<organism evidence="2 3">
    <name type="scientific">Durusdinium trenchii</name>
    <dbReference type="NCBI Taxonomy" id="1381693"/>
    <lineage>
        <taxon>Eukaryota</taxon>
        <taxon>Sar</taxon>
        <taxon>Alveolata</taxon>
        <taxon>Dinophyceae</taxon>
        <taxon>Suessiales</taxon>
        <taxon>Symbiodiniaceae</taxon>
        <taxon>Durusdinium</taxon>
    </lineage>
</organism>
<keyword evidence="1" id="KW-1133">Transmembrane helix</keyword>
<evidence type="ECO:0000313" key="3">
    <source>
        <dbReference type="Proteomes" id="UP001642484"/>
    </source>
</evidence>
<keyword evidence="1" id="KW-0812">Transmembrane</keyword>
<feature type="transmembrane region" description="Helical" evidence="1">
    <location>
        <begin position="82"/>
        <end position="115"/>
    </location>
</feature>
<name>A0ABP0PDV7_9DINO</name>